<evidence type="ECO:0000256" key="7">
    <source>
        <dbReference type="ARBA" id="ARBA00022989"/>
    </source>
</evidence>
<evidence type="ECO:0000313" key="13">
    <source>
        <dbReference type="EMBL" id="GAA0944084.1"/>
    </source>
</evidence>
<feature type="transmembrane region" description="Helical" evidence="9">
    <location>
        <begin position="342"/>
        <end position="362"/>
    </location>
</feature>
<feature type="transmembrane region" description="Helical" evidence="9">
    <location>
        <begin position="66"/>
        <end position="84"/>
    </location>
</feature>
<reference evidence="14" key="1">
    <citation type="journal article" date="2019" name="Int. J. Syst. Evol. Microbiol.">
        <title>The Global Catalogue of Microorganisms (GCM) 10K type strain sequencing project: providing services to taxonomists for standard genome sequencing and annotation.</title>
        <authorList>
            <consortium name="The Broad Institute Genomics Platform"/>
            <consortium name="The Broad Institute Genome Sequencing Center for Infectious Disease"/>
            <person name="Wu L."/>
            <person name="Ma J."/>
        </authorList>
    </citation>
    <scope>NUCLEOTIDE SEQUENCE [LARGE SCALE GENOMIC DNA]</scope>
    <source>
        <strain evidence="14">JCM 10696</strain>
    </source>
</reference>
<dbReference type="InterPro" id="IPR035277">
    <property type="entry name" value="MalF_N"/>
</dbReference>
<keyword evidence="8 9" id="KW-0472">Membrane</keyword>
<dbReference type="RefSeq" id="WP_344238458.1">
    <property type="nucleotide sequence ID" value="NZ_BAAAHH010000004.1"/>
</dbReference>
<proteinExistence type="inferred from homology"/>
<feature type="region of interest" description="Disordered" evidence="11">
    <location>
        <begin position="1"/>
        <end position="32"/>
    </location>
</feature>
<dbReference type="PANTHER" id="PTHR47314:SF1">
    <property type="entry name" value="MALTOSE_MALTODEXTRIN TRANSPORT SYSTEM PERMEASE PROTEIN MALF"/>
    <property type="match status" value="1"/>
</dbReference>
<keyword evidence="6 9" id="KW-0812">Transmembrane</keyword>
<feature type="domain" description="ABC transmembrane type-1" evidence="12">
    <location>
        <begin position="307"/>
        <end position="525"/>
    </location>
</feature>
<organism evidence="13 14">
    <name type="scientific">Actinocorallia libanotica</name>
    <dbReference type="NCBI Taxonomy" id="46162"/>
    <lineage>
        <taxon>Bacteria</taxon>
        <taxon>Bacillati</taxon>
        <taxon>Actinomycetota</taxon>
        <taxon>Actinomycetes</taxon>
        <taxon>Streptosporangiales</taxon>
        <taxon>Thermomonosporaceae</taxon>
        <taxon>Actinocorallia</taxon>
    </lineage>
</organism>
<evidence type="ECO:0000256" key="1">
    <source>
        <dbReference type="ARBA" id="ARBA00004651"/>
    </source>
</evidence>
<name>A0ABP4B4N0_9ACTN</name>
<keyword evidence="5 10" id="KW-0762">Sugar transport</keyword>
<evidence type="ECO:0000256" key="6">
    <source>
        <dbReference type="ARBA" id="ARBA00022692"/>
    </source>
</evidence>
<dbReference type="PANTHER" id="PTHR47314">
    <property type="entry name" value="MALTOSE/MALTODEXTRIN TRANSPORT SYSTEM PERMEASE PROTEIN MALF"/>
    <property type="match status" value="1"/>
</dbReference>
<evidence type="ECO:0000256" key="9">
    <source>
        <dbReference type="RuleBase" id="RU363032"/>
    </source>
</evidence>
<dbReference type="Gene3D" id="1.20.58.370">
    <property type="entry name" value="MalF N-terminal region-like"/>
    <property type="match status" value="1"/>
</dbReference>
<dbReference type="PROSITE" id="PS50928">
    <property type="entry name" value="ABC_TM1"/>
    <property type="match status" value="1"/>
</dbReference>
<dbReference type="CDD" id="cd06261">
    <property type="entry name" value="TM_PBP2"/>
    <property type="match status" value="1"/>
</dbReference>
<gene>
    <name evidence="13" type="ORF">GCM10009550_16580</name>
</gene>
<dbReference type="EMBL" id="BAAAHH010000004">
    <property type="protein sequence ID" value="GAA0944084.1"/>
    <property type="molecule type" value="Genomic_DNA"/>
</dbReference>
<dbReference type="InterPro" id="IPR035906">
    <property type="entry name" value="MetI-like_sf"/>
</dbReference>
<evidence type="ECO:0000256" key="3">
    <source>
        <dbReference type="ARBA" id="ARBA00022448"/>
    </source>
</evidence>
<sequence length="537" mass="57202">MTRHLTAGRETAPSRPGHEPPRKDPGRPRRGWPTSVSGVLARLLVAGLLGGIGILAASPLAAARSWTGLAVVAVATAAALFVYLSPRRPAAKYLIPTTFLILAFQIFPVVYTMSLAVTNFGDGHLGGKQDAITAIETASVQRTPGSAEFRLTVAERDGELVFLLADPARGLLYAGDGTGLRKLAPSDVTLGPDGRVAAAEGHEVLTVAQAAARTGEITELTVPVPGGAIRSQGLSRAYQGTAALRYEKSCDCVEGDGVVYRADPEQGRFTAADGTALPQGWKVTVGTDNLTSALTDPRVRGDVLGVFGWNVFFAVGVVVLTAALGIAVALALHHPAMRAVRLYRTLIILPYAMPAFAMLLVWRDMFNTDFGLINWLLDTRVDWLGTPSTARASVLLAQLWLGFPYMFLVATGALQAIPSDVQEAAQVDGAGPWQRFRHVTLPLLLLSLAPLLVSSLAFNFNNFNGIFLITSGGPFPADDPAVGATDLLITYTYRMAFGQQGAQYGLAAAMSIYVYLIVAVLSIVSFRRTRAFKEVDR</sequence>
<comment type="subcellular location">
    <subcellularLocation>
        <location evidence="1 9">Cell membrane</location>
        <topology evidence="1 9">Multi-pass membrane protein</topology>
    </subcellularLocation>
</comment>
<dbReference type="Pfam" id="PF00528">
    <property type="entry name" value="BPD_transp_1"/>
    <property type="match status" value="1"/>
</dbReference>
<feature type="compositionally biased region" description="Basic and acidic residues" evidence="11">
    <location>
        <begin position="16"/>
        <end position="27"/>
    </location>
</feature>
<comment type="caution">
    <text evidence="13">The sequence shown here is derived from an EMBL/GenBank/DDBJ whole genome shotgun (WGS) entry which is preliminary data.</text>
</comment>
<feature type="transmembrane region" description="Helical" evidence="9">
    <location>
        <begin position="93"/>
        <end position="111"/>
    </location>
</feature>
<evidence type="ECO:0000256" key="5">
    <source>
        <dbReference type="ARBA" id="ARBA00022597"/>
    </source>
</evidence>
<keyword evidence="14" id="KW-1185">Reference proteome</keyword>
<dbReference type="Pfam" id="PF16296">
    <property type="entry name" value="TM_PBP2_N"/>
    <property type="match status" value="1"/>
</dbReference>
<feature type="transmembrane region" description="Helical" evidence="9">
    <location>
        <begin position="307"/>
        <end position="330"/>
    </location>
</feature>
<feature type="transmembrane region" description="Helical" evidence="9">
    <location>
        <begin position="439"/>
        <end position="458"/>
    </location>
</feature>
<accession>A0ABP4B4N0</accession>
<dbReference type="SUPFAM" id="SSF161098">
    <property type="entry name" value="MetI-like"/>
    <property type="match status" value="1"/>
</dbReference>
<feature type="transmembrane region" description="Helical" evidence="9">
    <location>
        <begin position="39"/>
        <end position="60"/>
    </location>
</feature>
<evidence type="ECO:0000256" key="2">
    <source>
        <dbReference type="ARBA" id="ARBA00009047"/>
    </source>
</evidence>
<evidence type="ECO:0000256" key="11">
    <source>
        <dbReference type="SAM" id="MobiDB-lite"/>
    </source>
</evidence>
<dbReference type="InterPro" id="IPR000515">
    <property type="entry name" value="MetI-like"/>
</dbReference>
<keyword evidence="3 9" id="KW-0813">Transport</keyword>
<feature type="transmembrane region" description="Helical" evidence="9">
    <location>
        <begin position="504"/>
        <end position="524"/>
    </location>
</feature>
<keyword evidence="4 10" id="KW-1003">Cell membrane</keyword>
<dbReference type="Gene3D" id="1.10.3720.10">
    <property type="entry name" value="MetI-like"/>
    <property type="match status" value="1"/>
</dbReference>
<keyword evidence="7 9" id="KW-1133">Transmembrane helix</keyword>
<dbReference type="SUPFAM" id="SSF160964">
    <property type="entry name" value="MalF N-terminal region-like"/>
    <property type="match status" value="1"/>
</dbReference>
<evidence type="ECO:0000256" key="10">
    <source>
        <dbReference type="RuleBase" id="RU367050"/>
    </source>
</evidence>
<evidence type="ECO:0000313" key="14">
    <source>
        <dbReference type="Proteomes" id="UP001500665"/>
    </source>
</evidence>
<feature type="transmembrane region" description="Helical" evidence="9">
    <location>
        <begin position="397"/>
        <end position="418"/>
    </location>
</feature>
<dbReference type="InterPro" id="IPR032550">
    <property type="entry name" value="TM_PBP2_N"/>
</dbReference>
<comment type="similarity">
    <text evidence="2 10">Belongs to the binding-protein-dependent transport system permease family. MalFG subfamily.</text>
</comment>
<protein>
    <recommendedName>
        <fullName evidence="10">Maltose/maltodextrin transport system permease protein</fullName>
    </recommendedName>
</protein>
<evidence type="ECO:0000259" key="12">
    <source>
        <dbReference type="PROSITE" id="PS50928"/>
    </source>
</evidence>
<evidence type="ECO:0000256" key="8">
    <source>
        <dbReference type="ARBA" id="ARBA00023136"/>
    </source>
</evidence>
<dbReference type="Proteomes" id="UP001500665">
    <property type="component" value="Unassembled WGS sequence"/>
</dbReference>
<evidence type="ECO:0000256" key="4">
    <source>
        <dbReference type="ARBA" id="ARBA00022475"/>
    </source>
</evidence>
<comment type="function">
    <text evidence="10">Part of the ABC transporter complex MalEFGK involved in maltose/maltodextrin import. Probably responsible for the translocation of the substrate across the membrane.</text>
</comment>